<name>A0A8X6H2P8_TRICU</name>
<keyword evidence="4" id="KW-1185">Reference proteome</keyword>
<feature type="compositionally biased region" description="Basic and acidic residues" evidence="1">
    <location>
        <begin position="163"/>
        <end position="185"/>
    </location>
</feature>
<organism evidence="3 4">
    <name type="scientific">Trichonephila clavata</name>
    <name type="common">Joro spider</name>
    <name type="synonym">Nephila clavata</name>
    <dbReference type="NCBI Taxonomy" id="2740835"/>
    <lineage>
        <taxon>Eukaryota</taxon>
        <taxon>Metazoa</taxon>
        <taxon>Ecdysozoa</taxon>
        <taxon>Arthropoda</taxon>
        <taxon>Chelicerata</taxon>
        <taxon>Arachnida</taxon>
        <taxon>Araneae</taxon>
        <taxon>Araneomorphae</taxon>
        <taxon>Entelegynae</taxon>
        <taxon>Araneoidea</taxon>
        <taxon>Nephilidae</taxon>
        <taxon>Trichonephila</taxon>
    </lineage>
</organism>
<dbReference type="AlphaFoldDB" id="A0A8X6H2P8"/>
<dbReference type="InterPro" id="IPR051265">
    <property type="entry name" value="HIBADH-related_NP60_sf"/>
</dbReference>
<gene>
    <name evidence="3" type="primary">LOC103524084</name>
    <name evidence="3" type="ORF">TNCT_627391</name>
</gene>
<dbReference type="Proteomes" id="UP000887116">
    <property type="component" value="Unassembled WGS sequence"/>
</dbReference>
<dbReference type="PANTHER" id="PTHR43580:SF2">
    <property type="entry name" value="CYTOKINE-LIKE NUCLEAR FACTOR N-PAC"/>
    <property type="match status" value="1"/>
</dbReference>
<feature type="compositionally biased region" description="Polar residues" evidence="1">
    <location>
        <begin position="202"/>
        <end position="212"/>
    </location>
</feature>
<dbReference type="Pfam" id="PF03446">
    <property type="entry name" value="NAD_binding_2"/>
    <property type="match status" value="1"/>
</dbReference>
<dbReference type="InterPro" id="IPR036291">
    <property type="entry name" value="NAD(P)-bd_dom_sf"/>
</dbReference>
<comment type="caution">
    <text evidence="3">The sequence shown here is derived from an EMBL/GenBank/DDBJ whole genome shotgun (WGS) entry which is preliminary data.</text>
</comment>
<evidence type="ECO:0000313" key="4">
    <source>
        <dbReference type="Proteomes" id="UP000887116"/>
    </source>
</evidence>
<dbReference type="PANTHER" id="PTHR43580">
    <property type="entry name" value="OXIDOREDUCTASE GLYR1-RELATED"/>
    <property type="match status" value="1"/>
</dbReference>
<dbReference type="SUPFAM" id="SSF51735">
    <property type="entry name" value="NAD(P)-binding Rossmann-fold domains"/>
    <property type="match status" value="1"/>
</dbReference>
<feature type="domain" description="6-phosphogluconate dehydrogenase NADP-binding" evidence="2">
    <location>
        <begin position="251"/>
        <end position="361"/>
    </location>
</feature>
<dbReference type="InterPro" id="IPR006115">
    <property type="entry name" value="6PGDH_NADP-bd"/>
</dbReference>
<accession>A0A8X6H2P8</accession>
<dbReference type="EMBL" id="BMAO01004491">
    <property type="protein sequence ID" value="GFQ95023.1"/>
    <property type="molecule type" value="Genomic_DNA"/>
</dbReference>
<feature type="region of interest" description="Disordered" evidence="1">
    <location>
        <begin position="147"/>
        <end position="230"/>
    </location>
</feature>
<reference evidence="3" key="1">
    <citation type="submission" date="2020-07" db="EMBL/GenBank/DDBJ databases">
        <title>Multicomponent nature underlies the extraordinary mechanical properties of spider dragline silk.</title>
        <authorList>
            <person name="Kono N."/>
            <person name="Nakamura H."/>
            <person name="Mori M."/>
            <person name="Yoshida Y."/>
            <person name="Ohtoshi R."/>
            <person name="Malay A.D."/>
            <person name="Moran D.A.P."/>
            <person name="Tomita M."/>
            <person name="Numata K."/>
            <person name="Arakawa K."/>
        </authorList>
    </citation>
    <scope>NUCLEOTIDE SEQUENCE</scope>
</reference>
<evidence type="ECO:0000259" key="2">
    <source>
        <dbReference type="Pfam" id="PF03446"/>
    </source>
</evidence>
<proteinExistence type="predicted"/>
<dbReference type="Gene3D" id="3.40.50.720">
    <property type="entry name" value="NAD(P)-binding Rossmann-like Domain"/>
    <property type="match status" value="1"/>
</dbReference>
<dbReference type="GO" id="GO:0050661">
    <property type="term" value="F:NADP binding"/>
    <property type="evidence" value="ECO:0007669"/>
    <property type="project" value="InterPro"/>
</dbReference>
<sequence>MASGSSDPDFGIDQYVWISSTYVSFLIKTFLPDVNIPFWMGKIVESPFDAALTRTASKKTNHFVCFVGTRHCFWMLEENIHHLSDEMSCDASNLFLKTLQNVREARGLIAWKPEPANGDSLSVDEFTKLCAAGLNLNEIFDIPSSRDEKLHKTSRKSNGTLSRKLESASKKTLEKKRLAQDESDQKSSPVQKLPEMSVDYPEQNSTTNQTQSSDEDELYETTSEYSSDDSLELPQVKNTSLGKNVEKTPEKIGFLGMGIMTHLIVKHLLEKEHDVFIWNTTPEKCQKLVETKAQLCATPSEVVRNCDILFVCVSTSEPVKSLVFLDEGVLQELKNSEPETKMCIERTFIDPTTSREVTEYIINYGGNDA</sequence>
<evidence type="ECO:0000313" key="3">
    <source>
        <dbReference type="EMBL" id="GFQ95023.1"/>
    </source>
</evidence>
<dbReference type="OrthoDB" id="21615at2759"/>
<protein>
    <submittedName>
        <fullName evidence="3">Putative oxidoreductase GLYR1 homolog</fullName>
    </submittedName>
</protein>
<evidence type="ECO:0000256" key="1">
    <source>
        <dbReference type="SAM" id="MobiDB-lite"/>
    </source>
</evidence>